<accession>A0A9N7TU53</accession>
<gene>
    <name evidence="2" type="ORF">PLEPLA_LOCUS5961</name>
</gene>
<comment type="caution">
    <text evidence="2">The sequence shown here is derived from an EMBL/GenBank/DDBJ whole genome shotgun (WGS) entry which is preliminary data.</text>
</comment>
<evidence type="ECO:0000256" key="1">
    <source>
        <dbReference type="SAM" id="MobiDB-lite"/>
    </source>
</evidence>
<evidence type="ECO:0000313" key="3">
    <source>
        <dbReference type="Proteomes" id="UP001153269"/>
    </source>
</evidence>
<name>A0A9N7TU53_PLEPL</name>
<feature type="compositionally biased region" description="Basic and acidic residues" evidence="1">
    <location>
        <begin position="117"/>
        <end position="138"/>
    </location>
</feature>
<sequence>MSQVPPEALMQPAANTEEPLTGHRGNETDKNRELRRGARRVTPPWGFPLDLYVGGSDSLTAGPDDSGGPRRGHAETQPSSPALMKPRRQELHVELEASHCSTFLIHIPCLSGVRARAEPGNHQKDDRSLEAATPRERGSSYSSGTQLSGMCS</sequence>
<feature type="compositionally biased region" description="Basic and acidic residues" evidence="1">
    <location>
        <begin position="20"/>
        <end position="36"/>
    </location>
</feature>
<organism evidence="2 3">
    <name type="scientific">Pleuronectes platessa</name>
    <name type="common">European plaice</name>
    <dbReference type="NCBI Taxonomy" id="8262"/>
    <lineage>
        <taxon>Eukaryota</taxon>
        <taxon>Metazoa</taxon>
        <taxon>Chordata</taxon>
        <taxon>Craniata</taxon>
        <taxon>Vertebrata</taxon>
        <taxon>Euteleostomi</taxon>
        <taxon>Actinopterygii</taxon>
        <taxon>Neopterygii</taxon>
        <taxon>Teleostei</taxon>
        <taxon>Neoteleostei</taxon>
        <taxon>Acanthomorphata</taxon>
        <taxon>Carangaria</taxon>
        <taxon>Pleuronectiformes</taxon>
        <taxon>Pleuronectoidei</taxon>
        <taxon>Pleuronectidae</taxon>
        <taxon>Pleuronectes</taxon>
    </lineage>
</organism>
<dbReference type="AlphaFoldDB" id="A0A9N7TU53"/>
<keyword evidence="3" id="KW-1185">Reference proteome</keyword>
<proteinExistence type="predicted"/>
<reference evidence="2" key="1">
    <citation type="submission" date="2020-03" db="EMBL/GenBank/DDBJ databases">
        <authorList>
            <person name="Weist P."/>
        </authorList>
    </citation>
    <scope>NUCLEOTIDE SEQUENCE</scope>
</reference>
<dbReference type="EMBL" id="CADEAL010000307">
    <property type="protein sequence ID" value="CAB1418139.1"/>
    <property type="molecule type" value="Genomic_DNA"/>
</dbReference>
<protein>
    <submittedName>
        <fullName evidence="2">Uncharacterized protein</fullName>
    </submittedName>
</protein>
<feature type="region of interest" description="Disordered" evidence="1">
    <location>
        <begin position="1"/>
        <end position="88"/>
    </location>
</feature>
<feature type="region of interest" description="Disordered" evidence="1">
    <location>
        <begin position="117"/>
        <end position="152"/>
    </location>
</feature>
<dbReference type="Proteomes" id="UP001153269">
    <property type="component" value="Unassembled WGS sequence"/>
</dbReference>
<evidence type="ECO:0000313" key="2">
    <source>
        <dbReference type="EMBL" id="CAB1418139.1"/>
    </source>
</evidence>
<feature type="compositionally biased region" description="Polar residues" evidence="1">
    <location>
        <begin position="139"/>
        <end position="152"/>
    </location>
</feature>